<feature type="compositionally biased region" description="Low complexity" evidence="1">
    <location>
        <begin position="1"/>
        <end position="16"/>
    </location>
</feature>
<evidence type="ECO:0000313" key="3">
    <source>
        <dbReference type="Proteomes" id="UP001163798"/>
    </source>
</evidence>
<dbReference type="Proteomes" id="UP001163798">
    <property type="component" value="Unassembled WGS sequence"/>
</dbReference>
<sequence length="118" mass="12774">MSTTSSPTRPARSPTPVLNDEDADLQAFLAAAKREAQEKWEKLRAAKTSGVEEKAGEDGGGPVEAKGNAEEEVVEVEEEIVPKIEARPRKVVTRMVAGLPHNREVIPVSLLLSIPEVH</sequence>
<evidence type="ECO:0000256" key="1">
    <source>
        <dbReference type="SAM" id="MobiDB-lite"/>
    </source>
</evidence>
<feature type="compositionally biased region" description="Basic and acidic residues" evidence="1">
    <location>
        <begin position="45"/>
        <end position="57"/>
    </location>
</feature>
<organism evidence="2 3">
    <name type="scientific">Lentinula aff. detonsa</name>
    <dbReference type="NCBI Taxonomy" id="2804958"/>
    <lineage>
        <taxon>Eukaryota</taxon>
        <taxon>Fungi</taxon>
        <taxon>Dikarya</taxon>
        <taxon>Basidiomycota</taxon>
        <taxon>Agaricomycotina</taxon>
        <taxon>Agaricomycetes</taxon>
        <taxon>Agaricomycetidae</taxon>
        <taxon>Agaricales</taxon>
        <taxon>Marasmiineae</taxon>
        <taxon>Omphalotaceae</taxon>
        <taxon>Lentinula</taxon>
    </lineage>
</organism>
<name>A0AA38KB24_9AGAR</name>
<feature type="region of interest" description="Disordered" evidence="1">
    <location>
        <begin position="45"/>
        <end position="74"/>
    </location>
</feature>
<dbReference type="AlphaFoldDB" id="A0AA38KB24"/>
<keyword evidence="3" id="KW-1185">Reference proteome</keyword>
<dbReference type="EMBL" id="MU794756">
    <property type="protein sequence ID" value="KAJ3779503.1"/>
    <property type="molecule type" value="Genomic_DNA"/>
</dbReference>
<protein>
    <submittedName>
        <fullName evidence="2">Uncharacterized protein</fullName>
    </submittedName>
</protein>
<evidence type="ECO:0000313" key="2">
    <source>
        <dbReference type="EMBL" id="KAJ3779503.1"/>
    </source>
</evidence>
<proteinExistence type="predicted"/>
<gene>
    <name evidence="2" type="ORF">GGU10DRAFT_337965</name>
</gene>
<comment type="caution">
    <text evidence="2">The sequence shown here is derived from an EMBL/GenBank/DDBJ whole genome shotgun (WGS) entry which is preliminary data.</text>
</comment>
<feature type="region of interest" description="Disordered" evidence="1">
    <location>
        <begin position="1"/>
        <end position="22"/>
    </location>
</feature>
<reference evidence="2" key="1">
    <citation type="submission" date="2022-08" db="EMBL/GenBank/DDBJ databases">
        <authorList>
            <consortium name="DOE Joint Genome Institute"/>
            <person name="Min B."/>
            <person name="Riley R."/>
            <person name="Sierra-Patev S."/>
            <person name="Naranjo-Ortiz M."/>
            <person name="Looney B."/>
            <person name="Konkel Z."/>
            <person name="Slot J.C."/>
            <person name="Sakamoto Y."/>
            <person name="Steenwyk J.L."/>
            <person name="Rokas A."/>
            <person name="Carro J."/>
            <person name="Camarero S."/>
            <person name="Ferreira P."/>
            <person name="Molpeceres G."/>
            <person name="Ruiz-Duenas F.J."/>
            <person name="Serrano A."/>
            <person name="Henrissat B."/>
            <person name="Drula E."/>
            <person name="Hughes K.W."/>
            <person name="Mata J.L."/>
            <person name="Ishikawa N.K."/>
            <person name="Vargas-Isla R."/>
            <person name="Ushijima S."/>
            <person name="Smith C.A."/>
            <person name="Ahrendt S."/>
            <person name="Andreopoulos W."/>
            <person name="He G."/>
            <person name="Labutti K."/>
            <person name="Lipzen A."/>
            <person name="Ng V."/>
            <person name="Sandor L."/>
            <person name="Barry K."/>
            <person name="Martinez A.T."/>
            <person name="Xiao Y."/>
            <person name="Gibbons J.G."/>
            <person name="Terashima K."/>
            <person name="Hibbett D.S."/>
            <person name="Grigoriev I.V."/>
        </authorList>
    </citation>
    <scope>NUCLEOTIDE SEQUENCE</scope>
    <source>
        <strain evidence="2">TFB10291</strain>
    </source>
</reference>
<accession>A0AA38KB24</accession>